<dbReference type="Gene3D" id="1.10.10.60">
    <property type="entry name" value="Homeodomain-like"/>
    <property type="match status" value="1"/>
</dbReference>
<dbReference type="Pfam" id="PF14246">
    <property type="entry name" value="TetR_C_7"/>
    <property type="match status" value="1"/>
</dbReference>
<dbReference type="AlphaFoldDB" id="A0A1U9K179"/>
<dbReference type="GO" id="GO:0003700">
    <property type="term" value="F:DNA-binding transcription factor activity"/>
    <property type="evidence" value="ECO:0007669"/>
    <property type="project" value="TreeGrafter"/>
</dbReference>
<dbReference type="SUPFAM" id="SSF48498">
    <property type="entry name" value="Tetracyclin repressor-like, C-terminal domain"/>
    <property type="match status" value="1"/>
</dbReference>
<dbReference type="KEGG" id="phn:PAEH1_09635"/>
<dbReference type="EMBL" id="CP019697">
    <property type="protein sequence ID" value="AQS51762.1"/>
    <property type="molecule type" value="Genomic_DNA"/>
</dbReference>
<dbReference type="InterPro" id="IPR036271">
    <property type="entry name" value="Tet_transcr_reg_TetR-rel_C_sf"/>
</dbReference>
<feature type="DNA-binding region" description="H-T-H motif" evidence="2">
    <location>
        <begin position="42"/>
        <end position="61"/>
    </location>
</feature>
<gene>
    <name evidence="4" type="ORF">PAEH1_09635</name>
</gene>
<dbReference type="Proteomes" id="UP000189369">
    <property type="component" value="Chromosome"/>
</dbReference>
<dbReference type="InterPro" id="IPR039536">
    <property type="entry name" value="TetR_C_Proteobacteria"/>
</dbReference>
<dbReference type="InterPro" id="IPR009057">
    <property type="entry name" value="Homeodomain-like_sf"/>
</dbReference>
<dbReference type="PANTHER" id="PTHR30055">
    <property type="entry name" value="HTH-TYPE TRANSCRIPTIONAL REGULATOR RUTR"/>
    <property type="match status" value="1"/>
</dbReference>
<proteinExistence type="predicted"/>
<evidence type="ECO:0000313" key="4">
    <source>
        <dbReference type="EMBL" id="AQS51762.1"/>
    </source>
</evidence>
<dbReference type="Gene3D" id="1.10.357.10">
    <property type="entry name" value="Tetracycline Repressor, domain 2"/>
    <property type="match status" value="1"/>
</dbReference>
<name>A0A1U9K179_9BURK</name>
<sequence>MEYNFGFEVAPPARTYRGIDRRELIIAEATDRFLERGYAAVSVDEIIKKVGGSKTNVYRHFGGKKGLFIEVVRSLAAEFLEHLRTTEITNKTPEEGLRHIAHNLLNQLLDKRHLAFQRLIIAEARRFEDLGKVWLESRPQQSRRVLAKFIHDLQQKKQLREADPLLAATLFHDMISFYPTHKAMIEVPLTQDELNVFIDEAVVVFMQGYGV</sequence>
<dbReference type="GO" id="GO:0000976">
    <property type="term" value="F:transcription cis-regulatory region binding"/>
    <property type="evidence" value="ECO:0007669"/>
    <property type="project" value="TreeGrafter"/>
</dbReference>
<feature type="domain" description="HTH tetR-type" evidence="3">
    <location>
        <begin position="19"/>
        <end position="79"/>
    </location>
</feature>
<protein>
    <recommendedName>
        <fullName evidence="3">HTH tetR-type domain-containing protein</fullName>
    </recommendedName>
</protein>
<dbReference type="SUPFAM" id="SSF46689">
    <property type="entry name" value="Homeodomain-like"/>
    <property type="match status" value="1"/>
</dbReference>
<evidence type="ECO:0000313" key="5">
    <source>
        <dbReference type="Proteomes" id="UP000189369"/>
    </source>
</evidence>
<keyword evidence="1 2" id="KW-0238">DNA-binding</keyword>
<dbReference type="PRINTS" id="PR00455">
    <property type="entry name" value="HTHTETR"/>
</dbReference>
<dbReference type="PROSITE" id="PS50977">
    <property type="entry name" value="HTH_TETR_2"/>
    <property type="match status" value="1"/>
</dbReference>
<evidence type="ECO:0000259" key="3">
    <source>
        <dbReference type="PROSITE" id="PS50977"/>
    </source>
</evidence>
<evidence type="ECO:0000256" key="2">
    <source>
        <dbReference type="PROSITE-ProRule" id="PRU00335"/>
    </source>
</evidence>
<evidence type="ECO:0000256" key="1">
    <source>
        <dbReference type="ARBA" id="ARBA00023125"/>
    </source>
</evidence>
<organism evidence="4 5">
    <name type="scientific">Paenalcaligenes hominis</name>
    <dbReference type="NCBI Taxonomy" id="643674"/>
    <lineage>
        <taxon>Bacteria</taxon>
        <taxon>Pseudomonadati</taxon>
        <taxon>Pseudomonadota</taxon>
        <taxon>Betaproteobacteria</taxon>
        <taxon>Burkholderiales</taxon>
        <taxon>Alcaligenaceae</taxon>
        <taxon>Paenalcaligenes</taxon>
    </lineage>
</organism>
<dbReference type="Pfam" id="PF00440">
    <property type="entry name" value="TetR_N"/>
    <property type="match status" value="1"/>
</dbReference>
<dbReference type="InterPro" id="IPR050109">
    <property type="entry name" value="HTH-type_TetR-like_transc_reg"/>
</dbReference>
<dbReference type="PANTHER" id="PTHR30055:SF146">
    <property type="entry name" value="HTH-TYPE TRANSCRIPTIONAL DUAL REGULATOR CECR"/>
    <property type="match status" value="1"/>
</dbReference>
<reference evidence="4 5" key="1">
    <citation type="submission" date="2017-01" db="EMBL/GenBank/DDBJ databases">
        <title>Complete Genome Sequence of Paenalcaligenes hominis, Isolated from a paraplegic Patient with neurogenic bladder.</title>
        <authorList>
            <person name="Mukhopadhyay R."/>
            <person name="Joaquin J."/>
            <person name="Hogue R."/>
            <person name="Kilaru A."/>
            <person name="Jospin G."/>
            <person name="Mars K."/>
            <person name="Eisen J.A."/>
            <person name="Chaturvedi V."/>
        </authorList>
    </citation>
    <scope>NUCLEOTIDE SEQUENCE [LARGE SCALE GENOMIC DNA]</scope>
    <source>
        <strain evidence="4 5">15S00501</strain>
    </source>
</reference>
<dbReference type="InterPro" id="IPR001647">
    <property type="entry name" value="HTH_TetR"/>
</dbReference>
<dbReference type="OrthoDB" id="2356263at2"/>
<accession>A0A1U9K179</accession>